<dbReference type="AlphaFoldDB" id="H5TPI0"/>
<accession>H5TPI0</accession>
<name>H5TPI0_GORO1</name>
<proteinExistence type="predicted"/>
<reference evidence="1" key="1">
    <citation type="submission" date="2012-02" db="EMBL/GenBank/DDBJ databases">
        <title>Whole genome shotgun sequence of Gordonia otitidis NBRC 100426.</title>
        <authorList>
            <person name="Yoshida I."/>
            <person name="Hosoyama A."/>
            <person name="Tsuchikane K."/>
            <person name="Katsumata H."/>
            <person name="Yamazaki S."/>
            <person name="Fujita N."/>
        </authorList>
    </citation>
    <scope>NUCLEOTIDE SEQUENCE [LARGE SCALE GENOMIC DNA]</scope>
    <source>
        <strain evidence="1">NBRC 100426</strain>
    </source>
</reference>
<protein>
    <submittedName>
        <fullName evidence="1">Uncharacterized protein</fullName>
    </submittedName>
</protein>
<keyword evidence="2" id="KW-1185">Reference proteome</keyword>
<gene>
    <name evidence="1" type="ORF">GOOTI_161_00050</name>
</gene>
<sequence>MSIKLGHIDDLFGGRRRDTVCAAARIGDALVGGLVGHGPRPQLARPEVERQLGPLDEVTRRVRLIAEVAVFPVRLSQAELIQSLR</sequence>
<dbReference type="Proteomes" id="UP000005038">
    <property type="component" value="Unassembled WGS sequence"/>
</dbReference>
<organism evidence="1 2">
    <name type="scientific">Gordonia otitidis (strain DSM 44809 / CCUG 52243 / JCM 12355 / NBRC 100426 / IFM 10032)</name>
    <dbReference type="NCBI Taxonomy" id="1108044"/>
    <lineage>
        <taxon>Bacteria</taxon>
        <taxon>Bacillati</taxon>
        <taxon>Actinomycetota</taxon>
        <taxon>Actinomycetes</taxon>
        <taxon>Mycobacteriales</taxon>
        <taxon>Gordoniaceae</taxon>
        <taxon>Gordonia</taxon>
    </lineage>
</organism>
<dbReference type="EMBL" id="BAFB01000161">
    <property type="protein sequence ID" value="GAB35388.1"/>
    <property type="molecule type" value="Genomic_DNA"/>
</dbReference>
<evidence type="ECO:0000313" key="1">
    <source>
        <dbReference type="EMBL" id="GAB35388.1"/>
    </source>
</evidence>
<comment type="caution">
    <text evidence="1">The sequence shown here is derived from an EMBL/GenBank/DDBJ whole genome shotgun (WGS) entry which is preliminary data.</text>
</comment>
<evidence type="ECO:0000313" key="2">
    <source>
        <dbReference type="Proteomes" id="UP000005038"/>
    </source>
</evidence>